<proteinExistence type="predicted"/>
<dbReference type="eggNOG" id="COG1145">
    <property type="taxonomic scope" value="Bacteria"/>
</dbReference>
<dbReference type="RefSeq" id="WP_012003003.1">
    <property type="nucleotide sequence ID" value="NC_009828.1"/>
</dbReference>
<evidence type="ECO:0000259" key="5">
    <source>
        <dbReference type="PROSITE" id="PS51379"/>
    </source>
</evidence>
<accession>A8F5T8</accession>
<keyword evidence="2" id="KW-0479">Metal-binding</keyword>
<dbReference type="PROSITE" id="PS51656">
    <property type="entry name" value="4FE4S"/>
    <property type="match status" value="1"/>
</dbReference>
<keyword evidence="4" id="KW-0411">Iron-sulfur</keyword>
<dbReference type="GO" id="GO:0051539">
    <property type="term" value="F:4 iron, 4 sulfur cluster binding"/>
    <property type="evidence" value="ECO:0007669"/>
    <property type="project" value="UniProtKB-KW"/>
</dbReference>
<evidence type="ECO:0000313" key="7">
    <source>
        <dbReference type="EMBL" id="ABV33522.1"/>
    </source>
</evidence>
<sequence>MNAIVSNDASCMYCYKCLRNCPVKSISFNHGKAKIIDEDCIQCGICIEVCPQKARTYVKSIDEFKKFIGKKFMVSLAPSFFAHFDQPYKIISLLKKLGATVVQETAVGAELVSGEYARYFLKNEETVISTACPVIVYLAERYFPEVLGHLLPVVSPMVAHATFLKQKFGDLPVVFLGPCVAKKSESQLVDIVITFEEFDEFIKNENFQLDQLIDELPTPPYPDKARMYPTSGGINYTIDGDWKTHISIEGIENVMNIFSKIDEIKTGFFIEASACIGSCINGPAIRKDINILEKRRRIMNHSANLNTEKNLIEFEAPSIDLHKKFSSKFSKVYVDEKAVQQVLKSLGKDDMKKQLNCGACGYESCKDKAVAVVLGKAEKEMCITYLVDKLKAATNRVVEESPNAIFIYKGNCLIYKNKAAEKLFLDTANLISLLNEIKIFSNRIYEIPDKGFFFVKSFTLPEDSGEVLLLVDMTKEKLQEERLKEIKHETLNKIEEMLARQMRIAQEIAGLLGESIAETKSRFVELRKFMEE</sequence>
<evidence type="ECO:0000313" key="8">
    <source>
        <dbReference type="Proteomes" id="UP000002016"/>
    </source>
</evidence>
<dbReference type="EMBL" id="CP000812">
    <property type="protein sequence ID" value="ABV33522.1"/>
    <property type="molecule type" value="Genomic_DNA"/>
</dbReference>
<dbReference type="Proteomes" id="UP000002016">
    <property type="component" value="Chromosome"/>
</dbReference>
<dbReference type="PANTHER" id="PTHR11615">
    <property type="entry name" value="NITRATE, FORMATE, IRON DEHYDROGENASE"/>
    <property type="match status" value="1"/>
</dbReference>
<dbReference type="SUPFAM" id="SSF53920">
    <property type="entry name" value="Fe-only hydrogenase"/>
    <property type="match status" value="1"/>
</dbReference>
<feature type="domain" description="4Fe-4S" evidence="6">
    <location>
        <begin position="333"/>
        <end position="399"/>
    </location>
</feature>
<reference evidence="7 8" key="1">
    <citation type="submission" date="2007-08" db="EMBL/GenBank/DDBJ databases">
        <title>Complete sequence of Thermotoga lettingae TMO.</title>
        <authorList>
            <consortium name="US DOE Joint Genome Institute"/>
            <person name="Copeland A."/>
            <person name="Lucas S."/>
            <person name="Lapidus A."/>
            <person name="Barry K."/>
            <person name="Glavina del Rio T."/>
            <person name="Dalin E."/>
            <person name="Tice H."/>
            <person name="Pitluck S."/>
            <person name="Foster B."/>
            <person name="Bruce D."/>
            <person name="Schmutz J."/>
            <person name="Larimer F."/>
            <person name="Land M."/>
            <person name="Hauser L."/>
            <person name="Kyrpides N."/>
            <person name="Mikhailova N."/>
            <person name="Nelson K."/>
            <person name="Gogarten J.P."/>
            <person name="Noll K."/>
            <person name="Richardson P."/>
        </authorList>
    </citation>
    <scope>NUCLEOTIDE SEQUENCE [LARGE SCALE GENOMIC DNA]</scope>
    <source>
        <strain evidence="8">ATCC BAA-301 / DSM 14385 / NBRC 107922 / TMO</strain>
    </source>
</reference>
<evidence type="ECO:0000256" key="3">
    <source>
        <dbReference type="ARBA" id="ARBA00023004"/>
    </source>
</evidence>
<dbReference type="AlphaFoldDB" id="A8F5T8"/>
<dbReference type="PROSITE" id="PS51379">
    <property type="entry name" value="4FE4S_FER_2"/>
    <property type="match status" value="2"/>
</dbReference>
<dbReference type="Pfam" id="PF02906">
    <property type="entry name" value="Fe_hyd_lg_C"/>
    <property type="match status" value="1"/>
</dbReference>
<dbReference type="GO" id="GO:0046872">
    <property type="term" value="F:metal ion binding"/>
    <property type="evidence" value="ECO:0007669"/>
    <property type="project" value="UniProtKB-KW"/>
</dbReference>
<name>A8F5T8_PSELT</name>
<dbReference type="Pfam" id="PF13237">
    <property type="entry name" value="Fer4_10"/>
    <property type="match status" value="1"/>
</dbReference>
<organism evidence="7 8">
    <name type="scientific">Pseudothermotoga lettingae (strain ATCC BAA-301 / DSM 14385 / NBRC 107922 / TMO)</name>
    <name type="common">Thermotoga lettingae</name>
    <dbReference type="NCBI Taxonomy" id="416591"/>
    <lineage>
        <taxon>Bacteria</taxon>
        <taxon>Thermotogati</taxon>
        <taxon>Thermotogota</taxon>
        <taxon>Thermotogae</taxon>
        <taxon>Thermotogales</taxon>
        <taxon>Thermotogaceae</taxon>
        <taxon>Pseudothermotoga</taxon>
    </lineage>
</organism>
<dbReference type="InterPro" id="IPR004108">
    <property type="entry name" value="Fe_hydrogenase_lsu_C"/>
</dbReference>
<feature type="domain" description="4Fe-4S ferredoxin-type" evidence="5">
    <location>
        <begin position="31"/>
        <end position="60"/>
    </location>
</feature>
<dbReference type="Gene3D" id="3.40.950.10">
    <property type="entry name" value="Fe-only Hydrogenase (Larger Subunit), Chain L, domain 3"/>
    <property type="match status" value="1"/>
</dbReference>
<dbReference type="eggNOG" id="COG4624">
    <property type="taxonomic scope" value="Bacteria"/>
</dbReference>
<dbReference type="PROSITE" id="PS00198">
    <property type="entry name" value="4FE4S_FER_1"/>
    <property type="match status" value="1"/>
</dbReference>
<evidence type="ECO:0000256" key="2">
    <source>
        <dbReference type="ARBA" id="ARBA00022723"/>
    </source>
</evidence>
<evidence type="ECO:0000256" key="4">
    <source>
        <dbReference type="ARBA" id="ARBA00023014"/>
    </source>
</evidence>
<protein>
    <submittedName>
        <fullName evidence="7">4Fe-4S ferredoxin iron-sulfur binding domain protein</fullName>
    </submittedName>
</protein>
<dbReference type="Pfam" id="PF04060">
    <property type="entry name" value="FeS"/>
    <property type="match status" value="1"/>
</dbReference>
<evidence type="ECO:0000259" key="6">
    <source>
        <dbReference type="PROSITE" id="PS51656"/>
    </source>
</evidence>
<dbReference type="InterPro" id="IPR050340">
    <property type="entry name" value="Cytosolic_Fe-S_CAF"/>
</dbReference>
<keyword evidence="3" id="KW-0408">Iron</keyword>
<feature type="domain" description="4Fe-4S ferredoxin-type" evidence="5">
    <location>
        <begin position="2"/>
        <end position="29"/>
    </location>
</feature>
<dbReference type="HOGENOM" id="CLU_027268_0_0_0"/>
<dbReference type="InterPro" id="IPR007202">
    <property type="entry name" value="4Fe-4S_dom"/>
</dbReference>
<dbReference type="SUPFAM" id="SSF54862">
    <property type="entry name" value="4Fe-4S ferredoxins"/>
    <property type="match status" value="1"/>
</dbReference>
<reference evidence="7 8" key="2">
    <citation type="journal article" date="2009" name="Proc. Natl. Acad. Sci. U.S.A.">
        <title>On the chimeric nature, thermophilic origin, and phylogenetic placement of the Thermotogales.</title>
        <authorList>
            <person name="Zhaxybayeva O."/>
            <person name="Swithers K.S."/>
            <person name="Lapierre P."/>
            <person name="Fournier G.P."/>
            <person name="Bickhart D.M."/>
            <person name="DeBoy R.T."/>
            <person name="Nelson K.E."/>
            <person name="Nesbo C.L."/>
            <person name="Doolittle W.F."/>
            <person name="Gogarten J.P."/>
            <person name="Noll K.M."/>
        </authorList>
    </citation>
    <scope>NUCLEOTIDE SEQUENCE [LARGE SCALE GENOMIC DNA]</scope>
    <source>
        <strain evidence="8">ATCC BAA-301 / DSM 14385 / NBRC 107922 / TMO</strain>
    </source>
</reference>
<keyword evidence="8" id="KW-1185">Reference proteome</keyword>
<keyword evidence="1" id="KW-0004">4Fe-4S</keyword>
<gene>
    <name evidence="7" type="ordered locus">Tlet_0956</name>
</gene>
<dbReference type="STRING" id="416591.Tlet_0956"/>
<evidence type="ECO:0000256" key="1">
    <source>
        <dbReference type="ARBA" id="ARBA00022485"/>
    </source>
</evidence>
<dbReference type="InterPro" id="IPR009016">
    <property type="entry name" value="Fe_hydrogenase"/>
</dbReference>
<dbReference type="Gene3D" id="1.10.15.40">
    <property type="entry name" value="Electron transport complex subunit B, putative Fe-S cluster"/>
    <property type="match status" value="1"/>
</dbReference>
<dbReference type="KEGG" id="tle:Tlet_0956"/>
<dbReference type="InterPro" id="IPR017900">
    <property type="entry name" value="4Fe4S_Fe_S_CS"/>
</dbReference>
<dbReference type="InterPro" id="IPR017896">
    <property type="entry name" value="4Fe4S_Fe-S-bd"/>
</dbReference>
<dbReference type="Gene3D" id="3.30.70.20">
    <property type="match status" value="1"/>
</dbReference>